<dbReference type="AlphaFoldDB" id="A0AAV5MZQ3"/>
<name>A0AAV5MZQ3_9GAMM</name>
<reference evidence="2" key="1">
    <citation type="submission" date="2022-06" db="EMBL/GenBank/DDBJ databases">
        <title>Draft genome sequences of Leminorella grimontii str. JCM5902.</title>
        <authorList>
            <person name="Wakabayashi Y."/>
            <person name="Kojima K."/>
        </authorList>
    </citation>
    <scope>NUCLEOTIDE SEQUENCE</scope>
    <source>
        <strain evidence="2">JCM 5902</strain>
    </source>
</reference>
<comment type="caution">
    <text evidence="2">The sequence shown here is derived from an EMBL/GenBank/DDBJ whole genome shotgun (WGS) entry which is preliminary data.</text>
</comment>
<feature type="transmembrane region" description="Helical" evidence="1">
    <location>
        <begin position="97"/>
        <end position="123"/>
    </location>
</feature>
<evidence type="ECO:0000256" key="1">
    <source>
        <dbReference type="SAM" id="Phobius"/>
    </source>
</evidence>
<dbReference type="Proteomes" id="UP001058124">
    <property type="component" value="Unassembled WGS sequence"/>
</dbReference>
<feature type="transmembrane region" description="Helical" evidence="1">
    <location>
        <begin position="160"/>
        <end position="180"/>
    </location>
</feature>
<feature type="transmembrane region" description="Helical" evidence="1">
    <location>
        <begin position="365"/>
        <end position="386"/>
    </location>
</feature>
<dbReference type="EMBL" id="BRLH01000002">
    <property type="protein sequence ID" value="GKX55341.1"/>
    <property type="molecule type" value="Genomic_DNA"/>
</dbReference>
<keyword evidence="1" id="KW-0812">Transmembrane</keyword>
<feature type="transmembrane region" description="Helical" evidence="1">
    <location>
        <begin position="398"/>
        <end position="417"/>
    </location>
</feature>
<feature type="transmembrane region" description="Helical" evidence="1">
    <location>
        <begin position="253"/>
        <end position="275"/>
    </location>
</feature>
<feature type="transmembrane region" description="Helical" evidence="1">
    <location>
        <begin position="72"/>
        <end position="90"/>
    </location>
</feature>
<keyword evidence="1" id="KW-1133">Transmembrane helix</keyword>
<feature type="transmembrane region" description="Helical" evidence="1">
    <location>
        <begin position="326"/>
        <end position="345"/>
    </location>
</feature>
<keyword evidence="1" id="KW-0472">Membrane</keyword>
<keyword evidence="3" id="KW-1185">Reference proteome</keyword>
<organism evidence="2 3">
    <name type="scientific">Leminorella grimontii</name>
    <dbReference type="NCBI Taxonomy" id="82981"/>
    <lineage>
        <taxon>Bacteria</taxon>
        <taxon>Pseudomonadati</taxon>
        <taxon>Pseudomonadota</taxon>
        <taxon>Gammaproteobacteria</taxon>
        <taxon>Enterobacterales</taxon>
        <taxon>Budviciaceae</taxon>
        <taxon>Leminorella</taxon>
    </lineage>
</organism>
<protein>
    <submittedName>
        <fullName evidence="2">Glutamate/gamma-aminobutyrate family transporter YjeM</fullName>
    </submittedName>
</protein>
<feature type="transmembrane region" description="Helical" evidence="1">
    <location>
        <begin position="296"/>
        <end position="314"/>
    </location>
</feature>
<proteinExistence type="predicted"/>
<feature type="transmembrane region" description="Helical" evidence="1">
    <location>
        <begin position="192"/>
        <end position="210"/>
    </location>
</feature>
<feature type="transmembrane region" description="Helical" evidence="1">
    <location>
        <begin position="27"/>
        <end position="52"/>
    </location>
</feature>
<evidence type="ECO:0000313" key="3">
    <source>
        <dbReference type="Proteomes" id="UP001058124"/>
    </source>
</evidence>
<gene>
    <name evidence="2" type="ORF">SOASR030_14530</name>
</gene>
<accession>A0AAV5MZQ3</accession>
<evidence type="ECO:0000313" key="2">
    <source>
        <dbReference type="EMBL" id="GKX55341.1"/>
    </source>
</evidence>
<sequence length="429" mass="46459">MTEIGVDLRRQGGGIYAWMSRYLGARLAFVGLFVWYLSCIIVMGNYVSYVVYDLSFFICGGDPSSLYQFDTWLRGSLTTIVAAMATAIAIKWHSRLSVIITVGAAALIGFILMLLLACLPSFFLANAPAIDAPTVQASYFPFELSSRLDAERKKELSAQLVAQIVFAYCCISAAGGLANSAKNVGNRFKKKLTLAVVAIVAGYAASVLIWNTQPIADRYWVASIFELTKDLGVSWAKVLHLSSDTAAAIGDGLLRISGLLLFLAATAALSILIHAPLRLLMRGVQETSKSTNTAGVSAKAMWVQCLLVLVVMNASREQHHYLIDTLTQVSMALPCILLAVAFYLFKTKPHFESGSIIPKNRLSAFLVSGAVVGAIILSNVSAIMAPGVYMGEFERVEWALYGGAIVVLAGLAAYEIYRRRINKEKTPEA</sequence>